<dbReference type="Proteomes" id="UP000005446">
    <property type="component" value="Unassembled WGS sequence"/>
</dbReference>
<comment type="catalytic activity">
    <reaction evidence="9 10">
        <text>L-cysteinyl-[protein] + hexadecanoyl-CoA = S-hexadecanoyl-L-cysteinyl-[protein] + CoA</text>
        <dbReference type="Rhea" id="RHEA:36683"/>
        <dbReference type="Rhea" id="RHEA-COMP:10131"/>
        <dbReference type="Rhea" id="RHEA-COMP:11032"/>
        <dbReference type="ChEBI" id="CHEBI:29950"/>
        <dbReference type="ChEBI" id="CHEBI:57287"/>
        <dbReference type="ChEBI" id="CHEBI:57379"/>
        <dbReference type="ChEBI" id="CHEBI:74151"/>
        <dbReference type="EC" id="2.3.1.225"/>
    </reaction>
</comment>
<comment type="subcellular location">
    <subcellularLocation>
        <location evidence="1">Membrane</location>
        <topology evidence="1">Multi-pass membrane protein</topology>
    </subcellularLocation>
</comment>
<keyword evidence="6" id="KW-0564">Palmitate</keyword>
<dbReference type="GO" id="GO:0005794">
    <property type="term" value="C:Golgi apparatus"/>
    <property type="evidence" value="ECO:0007669"/>
    <property type="project" value="TreeGrafter"/>
</dbReference>
<keyword evidence="7" id="KW-0449">Lipoprotein</keyword>
<dbReference type="OrthoDB" id="6781668at2759"/>
<dbReference type="InParanoid" id="H0EX04"/>
<feature type="domain" description="Palmitoyltransferase DHHC" evidence="12">
    <location>
        <begin position="30"/>
        <end position="97"/>
    </location>
</feature>
<evidence type="ECO:0000313" key="14">
    <source>
        <dbReference type="Proteomes" id="UP000005446"/>
    </source>
</evidence>
<evidence type="ECO:0000256" key="10">
    <source>
        <dbReference type="RuleBase" id="RU079119"/>
    </source>
</evidence>
<dbReference type="PROSITE" id="PS50216">
    <property type="entry name" value="DHHC"/>
    <property type="match status" value="1"/>
</dbReference>
<dbReference type="GO" id="GO:0005783">
    <property type="term" value="C:endoplasmic reticulum"/>
    <property type="evidence" value="ECO:0007669"/>
    <property type="project" value="TreeGrafter"/>
</dbReference>
<feature type="transmembrane region" description="Helical" evidence="10">
    <location>
        <begin position="90"/>
        <end position="112"/>
    </location>
</feature>
<keyword evidence="4 10" id="KW-1133">Transmembrane helix</keyword>
<dbReference type="EMBL" id="AGUE01000215">
    <property type="protein sequence ID" value="EHK96929.1"/>
    <property type="molecule type" value="Genomic_DNA"/>
</dbReference>
<dbReference type="GO" id="GO:0006612">
    <property type="term" value="P:protein targeting to membrane"/>
    <property type="evidence" value="ECO:0007669"/>
    <property type="project" value="TreeGrafter"/>
</dbReference>
<comment type="domain">
    <text evidence="10">The DHHC domain is required for palmitoyltransferase activity.</text>
</comment>
<keyword evidence="14" id="KW-1185">Reference proteome</keyword>
<dbReference type="HOGENOM" id="CLU_1214877_0_0_1"/>
<keyword evidence="8 10" id="KW-0012">Acyltransferase</keyword>
<accession>H0EX04</accession>
<evidence type="ECO:0000259" key="12">
    <source>
        <dbReference type="Pfam" id="PF01529"/>
    </source>
</evidence>
<dbReference type="PANTHER" id="PTHR22883">
    <property type="entry name" value="ZINC FINGER DHHC DOMAIN CONTAINING PROTEIN"/>
    <property type="match status" value="1"/>
</dbReference>
<evidence type="ECO:0000256" key="3">
    <source>
        <dbReference type="ARBA" id="ARBA00022692"/>
    </source>
</evidence>
<keyword evidence="5 10" id="KW-0472">Membrane</keyword>
<dbReference type="Pfam" id="PF01529">
    <property type="entry name" value="DHHC"/>
    <property type="match status" value="1"/>
</dbReference>
<feature type="region of interest" description="Disordered" evidence="11">
    <location>
        <begin position="203"/>
        <end position="228"/>
    </location>
</feature>
<proteinExistence type="inferred from homology"/>
<dbReference type="InterPro" id="IPR039859">
    <property type="entry name" value="PFA4/ZDH16/20/ERF2-like"/>
</dbReference>
<evidence type="ECO:0000256" key="1">
    <source>
        <dbReference type="ARBA" id="ARBA00004141"/>
    </source>
</evidence>
<feature type="region of interest" description="Disordered" evidence="11">
    <location>
        <begin position="155"/>
        <end position="180"/>
    </location>
</feature>
<evidence type="ECO:0000256" key="9">
    <source>
        <dbReference type="ARBA" id="ARBA00048048"/>
    </source>
</evidence>
<keyword evidence="2 10" id="KW-0808">Transferase</keyword>
<comment type="similarity">
    <text evidence="10">Belongs to the DHHC palmitoyltransferase family.</text>
</comment>
<comment type="caution">
    <text evidence="13">The sequence shown here is derived from an EMBL/GenBank/DDBJ whole genome shotgun (WGS) entry which is preliminary data.</text>
</comment>
<name>H0EX04_GLAL7</name>
<organism evidence="13 14">
    <name type="scientific">Glarea lozoyensis (strain ATCC 74030 / MF5533)</name>
    <dbReference type="NCBI Taxonomy" id="1104152"/>
    <lineage>
        <taxon>Eukaryota</taxon>
        <taxon>Fungi</taxon>
        <taxon>Dikarya</taxon>
        <taxon>Ascomycota</taxon>
        <taxon>Pezizomycotina</taxon>
        <taxon>Leotiomycetes</taxon>
        <taxon>Helotiales</taxon>
        <taxon>Helotiaceae</taxon>
        <taxon>Glarea</taxon>
    </lineage>
</organism>
<feature type="compositionally biased region" description="Basic and acidic residues" evidence="11">
    <location>
        <begin position="219"/>
        <end position="228"/>
    </location>
</feature>
<evidence type="ECO:0000256" key="11">
    <source>
        <dbReference type="SAM" id="MobiDB-lite"/>
    </source>
</evidence>
<evidence type="ECO:0000256" key="8">
    <source>
        <dbReference type="ARBA" id="ARBA00023315"/>
    </source>
</evidence>
<evidence type="ECO:0000313" key="13">
    <source>
        <dbReference type="EMBL" id="EHK96929.1"/>
    </source>
</evidence>
<dbReference type="GO" id="GO:0016020">
    <property type="term" value="C:membrane"/>
    <property type="evidence" value="ECO:0007669"/>
    <property type="project" value="UniProtKB-SubCell"/>
</dbReference>
<protein>
    <recommendedName>
        <fullName evidence="10">Palmitoyltransferase</fullName>
        <ecNumber evidence="10">2.3.1.225</ecNumber>
    </recommendedName>
</protein>
<dbReference type="InterPro" id="IPR001594">
    <property type="entry name" value="Palmitoyltrfase_DHHC"/>
</dbReference>
<dbReference type="GO" id="GO:0019706">
    <property type="term" value="F:protein-cysteine S-palmitoyltransferase activity"/>
    <property type="evidence" value="ECO:0007669"/>
    <property type="project" value="UniProtKB-EC"/>
</dbReference>
<evidence type="ECO:0000256" key="5">
    <source>
        <dbReference type="ARBA" id="ARBA00023136"/>
    </source>
</evidence>
<evidence type="ECO:0000256" key="2">
    <source>
        <dbReference type="ARBA" id="ARBA00022679"/>
    </source>
</evidence>
<evidence type="ECO:0000256" key="7">
    <source>
        <dbReference type="ARBA" id="ARBA00023288"/>
    </source>
</evidence>
<reference evidence="13 14" key="1">
    <citation type="journal article" date="2012" name="Eukaryot. Cell">
        <title>Genome sequence of the fungus Glarea lozoyensis: the first genome sequence of a species from the Helotiaceae family.</title>
        <authorList>
            <person name="Youssar L."/>
            <person name="Gruening B.A."/>
            <person name="Erxleben A."/>
            <person name="Guenther S."/>
            <person name="Huettel W."/>
        </authorList>
    </citation>
    <scope>NUCLEOTIDE SEQUENCE [LARGE SCALE GENOMIC DNA]</scope>
    <source>
        <strain evidence="14">ATCC 74030 / MF5533</strain>
    </source>
</reference>
<evidence type="ECO:0000256" key="6">
    <source>
        <dbReference type="ARBA" id="ARBA00023139"/>
    </source>
</evidence>
<dbReference type="AlphaFoldDB" id="H0EX04"/>
<keyword evidence="3 10" id="KW-0812">Transmembrane</keyword>
<sequence length="228" mass="25352">MVYEPGFVPKLGGLGPQKAVIDELISLWKFDAQNFCTTCMVRQPLRSKHCKRCNRCVAKHDHHCPWVYNCVGINNHRHFFLYLVTLETGVLLLVRLAIGSLQLTWVTMLMFVQLVQISRAMTTWENMSGTNHSHGSKASMAITSALTTGTASQAGAQIGDTGMGPDPALPPTHAPGHHHHKEGCFKQWKKILGVDTFVETATGKTNKRRNRNPFSNGCVDKKILKTMT</sequence>
<evidence type="ECO:0000256" key="4">
    <source>
        <dbReference type="ARBA" id="ARBA00022989"/>
    </source>
</evidence>
<dbReference type="EC" id="2.3.1.225" evidence="10"/>
<gene>
    <name evidence="13" type="ORF">M7I_7329</name>
</gene>
<comment type="caution">
    <text evidence="10">Lacks conserved residue(s) required for the propagation of feature annotation.</text>
</comment>